<gene>
    <name evidence="3" type="ORF">PENSUB_7793</name>
</gene>
<reference evidence="3 4" key="1">
    <citation type="submission" date="2016-10" db="EMBL/GenBank/DDBJ databases">
        <title>Genome sequence of the ascomycete fungus Penicillium subrubescens.</title>
        <authorList>
            <person name="De Vries R.P."/>
            <person name="Peng M."/>
            <person name="Dilokpimol A."/>
            <person name="Hilden K."/>
            <person name="Makela M.R."/>
            <person name="Grigoriev I."/>
            <person name="Riley R."/>
            <person name="Granchi Z."/>
        </authorList>
    </citation>
    <scope>NUCLEOTIDE SEQUENCE [LARGE SCALE GENOMIC DNA]</scope>
    <source>
        <strain evidence="3 4">CBS 132785</strain>
    </source>
</reference>
<evidence type="ECO:0000256" key="2">
    <source>
        <dbReference type="SAM" id="Phobius"/>
    </source>
</evidence>
<evidence type="ECO:0000313" key="4">
    <source>
        <dbReference type="Proteomes" id="UP000186955"/>
    </source>
</evidence>
<dbReference type="AlphaFoldDB" id="A0A1Q5TJE5"/>
<feature type="region of interest" description="Disordered" evidence="1">
    <location>
        <begin position="127"/>
        <end position="147"/>
    </location>
</feature>
<dbReference type="EMBL" id="MNBE01000647">
    <property type="protein sequence ID" value="OKP00336.1"/>
    <property type="molecule type" value="Genomic_DNA"/>
</dbReference>
<accession>A0A1Q5TJE5</accession>
<evidence type="ECO:0000256" key="1">
    <source>
        <dbReference type="SAM" id="MobiDB-lite"/>
    </source>
</evidence>
<sequence length="147" mass="16646">MEAITVLASFTFLLALIVAGVNILTFWRKHRIQFKITDKDPSIHERQGRTRNRDLESAEQDVIQAPAPILHPRLDNLQSPRRWQSYPLSRTNPLQPQVSPTTNIFTPFTAATIPENPFERAATPGTVSHFATATYPRDSQGFPEQKP</sequence>
<protein>
    <submittedName>
        <fullName evidence="3">Uncharacterized protein</fullName>
    </submittedName>
</protein>
<dbReference type="Proteomes" id="UP000186955">
    <property type="component" value="Unassembled WGS sequence"/>
</dbReference>
<keyword evidence="2" id="KW-0472">Membrane</keyword>
<keyword evidence="2" id="KW-1133">Transmembrane helix</keyword>
<feature type="region of interest" description="Disordered" evidence="1">
    <location>
        <begin position="69"/>
        <end position="101"/>
    </location>
</feature>
<feature type="transmembrane region" description="Helical" evidence="2">
    <location>
        <begin position="6"/>
        <end position="27"/>
    </location>
</feature>
<keyword evidence="4" id="KW-1185">Reference proteome</keyword>
<keyword evidence="2" id="KW-0812">Transmembrane</keyword>
<name>A0A1Q5TJE5_9EURO</name>
<proteinExistence type="predicted"/>
<evidence type="ECO:0000313" key="3">
    <source>
        <dbReference type="EMBL" id="OKP00336.1"/>
    </source>
</evidence>
<organism evidence="3 4">
    <name type="scientific">Penicillium subrubescens</name>
    <dbReference type="NCBI Taxonomy" id="1316194"/>
    <lineage>
        <taxon>Eukaryota</taxon>
        <taxon>Fungi</taxon>
        <taxon>Dikarya</taxon>
        <taxon>Ascomycota</taxon>
        <taxon>Pezizomycotina</taxon>
        <taxon>Eurotiomycetes</taxon>
        <taxon>Eurotiomycetidae</taxon>
        <taxon>Eurotiales</taxon>
        <taxon>Aspergillaceae</taxon>
        <taxon>Penicillium</taxon>
    </lineage>
</organism>
<comment type="caution">
    <text evidence="3">The sequence shown here is derived from an EMBL/GenBank/DDBJ whole genome shotgun (WGS) entry which is preliminary data.</text>
</comment>
<feature type="compositionally biased region" description="Polar residues" evidence="1">
    <location>
        <begin position="76"/>
        <end position="101"/>
    </location>
</feature>